<accession>A0AAW2D049</accession>
<sequence>MQGWKGLLLSRAGKEVLIKAVAQAIPTYTMGVFQLPVKLCNDLNAMYARCFKARYFPQVFYDKWMPNYPTNRALHPPLDGDWDCRVSDLIDWNTYDWNRSIIAIKLHPEDMEAMVRIPLSRRHVPDVWMWLYNKRGNFSVRSGYYIARMIAKEGNGLMESSNREGKGEVWLVQRAKDFLQEYQDAQTQLSVPIPSGLMQQQLRWVLPLGSAYKLNVDAAVFKGMKASGYGAVVRNDKGRYGALFDRQSAIKLSGMSEKAYNRSFNLLQNSLGVKNNLDVRELAI</sequence>
<keyword evidence="5" id="KW-0539">Nucleus</keyword>
<keyword evidence="3" id="KW-0235">DNA replication</keyword>
<evidence type="ECO:0000256" key="2">
    <source>
        <dbReference type="ARBA" id="ARBA00010840"/>
    </source>
</evidence>
<evidence type="ECO:0000313" key="8">
    <source>
        <dbReference type="Proteomes" id="UP001459277"/>
    </source>
</evidence>
<name>A0AAW2D049_9ROSI</name>
<protein>
    <recommendedName>
        <fullName evidence="6">ORC6 first cyclin-like domain-containing protein</fullName>
    </recommendedName>
</protein>
<evidence type="ECO:0000259" key="6">
    <source>
        <dbReference type="Pfam" id="PF05460"/>
    </source>
</evidence>
<evidence type="ECO:0000256" key="1">
    <source>
        <dbReference type="ARBA" id="ARBA00004123"/>
    </source>
</evidence>
<comment type="similarity">
    <text evidence="2">Belongs to the ORC6 family.</text>
</comment>
<reference evidence="7 8" key="1">
    <citation type="submission" date="2024-01" db="EMBL/GenBank/DDBJ databases">
        <title>A telomere-to-telomere, gap-free genome of sweet tea (Lithocarpus litseifolius).</title>
        <authorList>
            <person name="Zhou J."/>
        </authorList>
    </citation>
    <scope>NUCLEOTIDE SEQUENCE [LARGE SCALE GENOMIC DNA]</scope>
    <source>
        <strain evidence="7">Zhou-2022a</strain>
        <tissue evidence="7">Leaf</tissue>
    </source>
</reference>
<keyword evidence="8" id="KW-1185">Reference proteome</keyword>
<evidence type="ECO:0000256" key="3">
    <source>
        <dbReference type="ARBA" id="ARBA00022705"/>
    </source>
</evidence>
<organism evidence="7 8">
    <name type="scientific">Lithocarpus litseifolius</name>
    <dbReference type="NCBI Taxonomy" id="425828"/>
    <lineage>
        <taxon>Eukaryota</taxon>
        <taxon>Viridiplantae</taxon>
        <taxon>Streptophyta</taxon>
        <taxon>Embryophyta</taxon>
        <taxon>Tracheophyta</taxon>
        <taxon>Spermatophyta</taxon>
        <taxon>Magnoliopsida</taxon>
        <taxon>eudicotyledons</taxon>
        <taxon>Gunneridae</taxon>
        <taxon>Pentapetalae</taxon>
        <taxon>rosids</taxon>
        <taxon>fabids</taxon>
        <taxon>Fagales</taxon>
        <taxon>Fagaceae</taxon>
        <taxon>Lithocarpus</taxon>
    </lineage>
</organism>
<dbReference type="InterPro" id="IPR020529">
    <property type="entry name" value="ORC6_met/pln"/>
</dbReference>
<dbReference type="AlphaFoldDB" id="A0AAW2D049"/>
<evidence type="ECO:0000256" key="5">
    <source>
        <dbReference type="ARBA" id="ARBA00023242"/>
    </source>
</evidence>
<dbReference type="GO" id="GO:0003677">
    <property type="term" value="F:DNA binding"/>
    <property type="evidence" value="ECO:0007669"/>
    <property type="project" value="UniProtKB-KW"/>
</dbReference>
<comment type="caution">
    <text evidence="7">The sequence shown here is derived from an EMBL/GenBank/DDBJ whole genome shotgun (WGS) entry which is preliminary data.</text>
</comment>
<dbReference type="EMBL" id="JAZDWU010000004">
    <property type="protein sequence ID" value="KAL0003922.1"/>
    <property type="molecule type" value="Genomic_DNA"/>
</dbReference>
<proteinExistence type="inferred from homology"/>
<keyword evidence="4" id="KW-0238">DNA-binding</keyword>
<dbReference type="PANTHER" id="PTHR13394">
    <property type="entry name" value="ORIGIN RECOGNITION COMPLEX SUBUNIT 6"/>
    <property type="match status" value="1"/>
</dbReference>
<evidence type="ECO:0000256" key="4">
    <source>
        <dbReference type="ARBA" id="ARBA00023125"/>
    </source>
</evidence>
<dbReference type="Proteomes" id="UP001459277">
    <property type="component" value="Unassembled WGS sequence"/>
</dbReference>
<evidence type="ECO:0000313" key="7">
    <source>
        <dbReference type="EMBL" id="KAL0003922.1"/>
    </source>
</evidence>
<feature type="domain" description="ORC6 first cyclin-like" evidence="6">
    <location>
        <begin position="239"/>
        <end position="274"/>
    </location>
</feature>
<dbReference type="PANTHER" id="PTHR13394:SF0">
    <property type="entry name" value="ORIGIN RECOGNITION COMPLEX SUBUNIT 6"/>
    <property type="match status" value="1"/>
</dbReference>
<gene>
    <name evidence="7" type="ORF">SO802_011483</name>
</gene>
<dbReference type="GO" id="GO:0006270">
    <property type="term" value="P:DNA replication initiation"/>
    <property type="evidence" value="ECO:0007669"/>
    <property type="project" value="TreeGrafter"/>
</dbReference>
<comment type="subcellular location">
    <subcellularLocation>
        <location evidence="1">Nucleus</location>
    </subcellularLocation>
</comment>
<dbReference type="Pfam" id="PF05460">
    <property type="entry name" value="ORC6"/>
    <property type="match status" value="1"/>
</dbReference>
<dbReference type="InterPro" id="IPR008721">
    <property type="entry name" value="ORC6_cyclin_first"/>
</dbReference>
<dbReference type="GO" id="GO:0005664">
    <property type="term" value="C:nuclear origin of replication recognition complex"/>
    <property type="evidence" value="ECO:0007669"/>
    <property type="project" value="InterPro"/>
</dbReference>